<dbReference type="Gene3D" id="3.40.50.150">
    <property type="entry name" value="Vaccinia Virus protein VP39"/>
    <property type="match status" value="1"/>
</dbReference>
<accession>A0A2J6SJJ2</accession>
<reference evidence="2 3" key="1">
    <citation type="submission" date="2016-04" db="EMBL/GenBank/DDBJ databases">
        <title>A degradative enzymes factory behind the ericoid mycorrhizal symbiosis.</title>
        <authorList>
            <consortium name="DOE Joint Genome Institute"/>
            <person name="Martino E."/>
            <person name="Morin E."/>
            <person name="Grelet G."/>
            <person name="Kuo A."/>
            <person name="Kohler A."/>
            <person name="Daghino S."/>
            <person name="Barry K."/>
            <person name="Choi C."/>
            <person name="Cichocki N."/>
            <person name="Clum A."/>
            <person name="Copeland A."/>
            <person name="Hainaut M."/>
            <person name="Haridas S."/>
            <person name="Labutti K."/>
            <person name="Lindquist E."/>
            <person name="Lipzen A."/>
            <person name="Khouja H.-R."/>
            <person name="Murat C."/>
            <person name="Ohm R."/>
            <person name="Olson A."/>
            <person name="Spatafora J."/>
            <person name="Veneault-Fourrey C."/>
            <person name="Henrissat B."/>
            <person name="Grigoriev I."/>
            <person name="Martin F."/>
            <person name="Perotto S."/>
        </authorList>
    </citation>
    <scope>NUCLEOTIDE SEQUENCE [LARGE SCALE GENOMIC DNA]</scope>
    <source>
        <strain evidence="2 3">E</strain>
    </source>
</reference>
<evidence type="ECO:0000256" key="1">
    <source>
        <dbReference type="SAM" id="MobiDB-lite"/>
    </source>
</evidence>
<dbReference type="STRING" id="1095630.A0A2J6SJJ2"/>
<keyword evidence="2" id="KW-0808">Transferase</keyword>
<evidence type="ECO:0000313" key="3">
    <source>
        <dbReference type="Proteomes" id="UP000235371"/>
    </source>
</evidence>
<protein>
    <submittedName>
        <fullName evidence="2">S-adenosyl-L-methionine-dependent methyltransferase</fullName>
    </submittedName>
</protein>
<dbReference type="PANTHER" id="PTHR43591:SF10">
    <property type="entry name" value="ABC TRANSMEMBRANE TYPE-1 DOMAIN-CONTAINING PROTEIN-RELATED"/>
    <property type="match status" value="1"/>
</dbReference>
<keyword evidence="3" id="KW-1185">Reference proteome</keyword>
<dbReference type="OrthoDB" id="2013972at2759"/>
<dbReference type="GO" id="GO:0008168">
    <property type="term" value="F:methyltransferase activity"/>
    <property type="evidence" value="ECO:0007669"/>
    <property type="project" value="UniProtKB-KW"/>
</dbReference>
<evidence type="ECO:0000313" key="2">
    <source>
        <dbReference type="EMBL" id="PMD50934.1"/>
    </source>
</evidence>
<dbReference type="InterPro" id="IPR029063">
    <property type="entry name" value="SAM-dependent_MTases_sf"/>
</dbReference>
<feature type="region of interest" description="Disordered" evidence="1">
    <location>
        <begin position="1"/>
        <end position="56"/>
    </location>
</feature>
<dbReference type="PANTHER" id="PTHR43591">
    <property type="entry name" value="METHYLTRANSFERASE"/>
    <property type="match status" value="1"/>
</dbReference>
<sequence>MSAPQEVEPTATTDLLPIPQPPAAPSTPVNPLAAHPPTASNDLQYDGTEQGQDSDEVDSAYAGSIIQSETSTLDSSILQYREENGRTYHAYGSTEHWGPNDEQAQDQQDLSHHFWTLVLGGDLYSAPIKDPQDVLDVGTGTGIWAIDVADMIPEAVVKGIDLSPIQPAWIPPNLKFEIDDYNKDWVDTNRYDLIHSREILGTVPDWVAFYKKAFNALRPGGWMDSTEPTIYLQSIHTPLEKDHPFVMWPTLFNEIGQKTGITFDVAPNMKKWMEEAGFVNVEEKILRVAVGKWPKDRKQKELGVWNQLRLDTGLRDFTERRMRNVLNWENDEILVLVAKCRSAVSNSKEGLYIDLYHVYGQKPEEKKA</sequence>
<keyword evidence="2" id="KW-0489">Methyltransferase</keyword>
<name>A0A2J6SJJ2_9HELO</name>
<dbReference type="EMBL" id="KZ613912">
    <property type="protein sequence ID" value="PMD50934.1"/>
    <property type="molecule type" value="Genomic_DNA"/>
</dbReference>
<proteinExistence type="predicted"/>
<dbReference type="RefSeq" id="XP_024727838.1">
    <property type="nucleotide sequence ID" value="XM_024878656.1"/>
</dbReference>
<dbReference type="Pfam" id="PF13489">
    <property type="entry name" value="Methyltransf_23"/>
    <property type="match status" value="1"/>
</dbReference>
<dbReference type="Proteomes" id="UP000235371">
    <property type="component" value="Unassembled WGS sequence"/>
</dbReference>
<organism evidence="2 3">
    <name type="scientific">Hyaloscypha bicolor E</name>
    <dbReference type="NCBI Taxonomy" id="1095630"/>
    <lineage>
        <taxon>Eukaryota</taxon>
        <taxon>Fungi</taxon>
        <taxon>Dikarya</taxon>
        <taxon>Ascomycota</taxon>
        <taxon>Pezizomycotina</taxon>
        <taxon>Leotiomycetes</taxon>
        <taxon>Helotiales</taxon>
        <taxon>Hyaloscyphaceae</taxon>
        <taxon>Hyaloscypha</taxon>
        <taxon>Hyaloscypha bicolor</taxon>
    </lineage>
</organism>
<dbReference type="CDD" id="cd02440">
    <property type="entry name" value="AdoMet_MTases"/>
    <property type="match status" value="1"/>
</dbReference>
<gene>
    <name evidence="2" type="ORF">K444DRAFT_601103</name>
</gene>
<dbReference type="GO" id="GO:0032259">
    <property type="term" value="P:methylation"/>
    <property type="evidence" value="ECO:0007669"/>
    <property type="project" value="UniProtKB-KW"/>
</dbReference>
<feature type="compositionally biased region" description="Polar residues" evidence="1">
    <location>
        <begin position="38"/>
        <end position="51"/>
    </location>
</feature>
<dbReference type="AlphaFoldDB" id="A0A2J6SJJ2"/>
<dbReference type="InParanoid" id="A0A2J6SJJ2"/>
<dbReference type="GeneID" id="36586733"/>
<dbReference type="SUPFAM" id="SSF53335">
    <property type="entry name" value="S-adenosyl-L-methionine-dependent methyltransferases"/>
    <property type="match status" value="1"/>
</dbReference>